<dbReference type="AlphaFoldDB" id="A0A375YJY8"/>
<dbReference type="Proteomes" id="UP000252008">
    <property type="component" value="Unassembled WGS sequence"/>
</dbReference>
<dbReference type="EMBL" id="UEGS01000001">
    <property type="protein sequence ID" value="SRX81468.1"/>
    <property type="molecule type" value="Genomic_DNA"/>
</dbReference>
<evidence type="ECO:0000313" key="2">
    <source>
        <dbReference type="Proteomes" id="UP000252008"/>
    </source>
</evidence>
<gene>
    <name evidence="1" type="ORF">MPP7335_03220</name>
</gene>
<accession>A0A375YJY8</accession>
<name>A0A375YJY8_MYCPF</name>
<sequence>MSAATEHAAGRSREGHALFARFAYPPNELGYCGPQDSHALLGAGDQIAAVAREFDGAWPYLQAIADATGTADPLDAEVVHSYWVGGPALDAVDAATLLERLRSAFTGQVTGLLGDLPAGAPASAHHSFHVLVVYPWVRFLDRDLGTALGVLQNCRIRWGTVVSVDDEHVVMNSRPLALEDGDLALAEPVAERVRWRRGTTALTTAPEAGDVVAAHWDWVCGPLTDADTAALTTATQATLALVNATRSRS</sequence>
<reference evidence="1 2" key="1">
    <citation type="submission" date="2018-05" db="EMBL/GenBank/DDBJ databases">
        <authorList>
            <consortium name="IHU Genomes"/>
        </authorList>
    </citation>
    <scope>NUCLEOTIDE SEQUENCE [LARGE SCALE GENOMIC DNA]</scope>
    <source>
        <strain evidence="1 2">P7335</strain>
    </source>
</reference>
<dbReference type="STRING" id="39692.BST38_27700"/>
<proteinExistence type="predicted"/>
<dbReference type="InterPro" id="IPR045660">
    <property type="entry name" value="DUF6390"/>
</dbReference>
<organism evidence="1 2">
    <name type="scientific">Mycolicibacterium parafortuitum</name>
    <name type="common">Mycobacterium parafortuitum</name>
    <dbReference type="NCBI Taxonomy" id="39692"/>
    <lineage>
        <taxon>Bacteria</taxon>
        <taxon>Bacillati</taxon>
        <taxon>Actinomycetota</taxon>
        <taxon>Actinomycetes</taxon>
        <taxon>Mycobacteriales</taxon>
        <taxon>Mycobacteriaceae</taxon>
        <taxon>Mycolicibacterium</taxon>
    </lineage>
</organism>
<evidence type="ECO:0000313" key="1">
    <source>
        <dbReference type="EMBL" id="SRX81468.1"/>
    </source>
</evidence>
<protein>
    <submittedName>
        <fullName evidence="1">Uncharacterized protein</fullName>
    </submittedName>
</protein>
<dbReference type="RefSeq" id="WP_083146731.1">
    <property type="nucleotide sequence ID" value="NZ_MVID01000041.1"/>
</dbReference>
<dbReference type="Pfam" id="PF19927">
    <property type="entry name" value="DUF6390"/>
    <property type="match status" value="1"/>
</dbReference>
<keyword evidence="2" id="KW-1185">Reference proteome</keyword>